<organism evidence="1 2">
    <name type="scientific">Paraprevotella xylaniphila YIT 11841</name>
    <dbReference type="NCBI Taxonomy" id="762982"/>
    <lineage>
        <taxon>Bacteria</taxon>
        <taxon>Pseudomonadati</taxon>
        <taxon>Bacteroidota</taxon>
        <taxon>Bacteroidia</taxon>
        <taxon>Bacteroidales</taxon>
        <taxon>Prevotellaceae</taxon>
        <taxon>Paraprevotella</taxon>
    </lineage>
</organism>
<evidence type="ECO:0000313" key="2">
    <source>
        <dbReference type="Proteomes" id="UP000005546"/>
    </source>
</evidence>
<accession>F3QVL4</accession>
<gene>
    <name evidence="1" type="ORF">HMPREF9442_02240</name>
</gene>
<reference evidence="1 2" key="1">
    <citation type="submission" date="2011-02" db="EMBL/GenBank/DDBJ databases">
        <authorList>
            <person name="Weinstock G."/>
            <person name="Sodergren E."/>
            <person name="Clifton S."/>
            <person name="Fulton L."/>
            <person name="Fulton B."/>
            <person name="Courtney L."/>
            <person name="Fronick C."/>
            <person name="Harrison M."/>
            <person name="Strong C."/>
            <person name="Farmer C."/>
            <person name="Delahaunty K."/>
            <person name="Markovic C."/>
            <person name="Hall O."/>
            <person name="Minx P."/>
            <person name="Tomlinson C."/>
            <person name="Mitreva M."/>
            <person name="Hou S."/>
            <person name="Chen J."/>
            <person name="Wollam A."/>
            <person name="Pepin K.H."/>
            <person name="Johnson M."/>
            <person name="Bhonagiri V."/>
            <person name="Zhang X."/>
            <person name="Suruliraj S."/>
            <person name="Warren W."/>
            <person name="Chinwalla A."/>
            <person name="Mardis E.R."/>
            <person name="Wilson R.K."/>
        </authorList>
    </citation>
    <scope>NUCLEOTIDE SEQUENCE [LARGE SCALE GENOMIC DNA]</scope>
    <source>
        <strain evidence="1 2">YIT 11841</strain>
    </source>
</reference>
<dbReference type="AlphaFoldDB" id="F3QVL4"/>
<dbReference type="EMBL" id="AFBR01000065">
    <property type="protein sequence ID" value="EGG52795.1"/>
    <property type="molecule type" value="Genomic_DNA"/>
</dbReference>
<proteinExistence type="predicted"/>
<keyword evidence="2" id="KW-1185">Reference proteome</keyword>
<dbReference type="STRING" id="762982.HMPREF9442_02240"/>
<dbReference type="eggNOG" id="ENOG50334TM">
    <property type="taxonomic scope" value="Bacteria"/>
</dbReference>
<sequence length="175" mass="20004">MPTLSSGIKVAAFCMAYGLTASCGQETKSFTYECKDGQKGVIRMERIHDSLYILHHLIDGVGQSSWELPYPVYRFDCGDLTGDSCPEIAVGVIKATRYSPTRDKRLFLFKLYRRRLIRPLWLGSRMPHPLEDFRLVGDSVPMRICTSERKPDGTPCRALYRLGNFGPVFERYLQE</sequence>
<dbReference type="HOGENOM" id="CLU_105056_0_0_10"/>
<dbReference type="Proteomes" id="UP000005546">
    <property type="component" value="Unassembled WGS sequence"/>
</dbReference>
<protein>
    <submittedName>
        <fullName evidence="1">Conserved domain protein</fullName>
    </submittedName>
</protein>
<evidence type="ECO:0000313" key="1">
    <source>
        <dbReference type="EMBL" id="EGG52795.1"/>
    </source>
</evidence>
<comment type="caution">
    <text evidence="1">The sequence shown here is derived from an EMBL/GenBank/DDBJ whole genome shotgun (WGS) entry which is preliminary data.</text>
</comment>
<name>F3QVL4_9BACT</name>